<evidence type="ECO:0000256" key="1">
    <source>
        <dbReference type="ARBA" id="ARBA00022574"/>
    </source>
</evidence>
<reference evidence="6 7" key="1">
    <citation type="submission" date="2018-01" db="EMBL/GenBank/DDBJ databases">
        <title>Species boundaries and ecological features among Paraburkholderia terrae DSMZ17804T, P. hospita DSMZ17164T and P. caribensis DSMZ13236T.</title>
        <authorList>
            <person name="Pratama A.A."/>
        </authorList>
    </citation>
    <scope>NUCLEOTIDE SEQUENCE [LARGE SCALE GENOMIC DNA]</scope>
    <source>
        <strain evidence="6 7">DSM 17804</strain>
    </source>
</reference>
<dbReference type="Gene3D" id="2.130.10.10">
    <property type="entry name" value="YVTN repeat-like/Quinoprotein amine dehydrogenase"/>
    <property type="match status" value="3"/>
</dbReference>
<sequence length="897" mass="96161">MQTGVADDHSFEHDAFISYSRKDIVFASALESALEHYKPPKDLDAPQRHIEIFRDTRDFAGNEYFEGLDKHLAASAKLIVICSPAARGSSYVDDEIRRFVGLRGKQNVVLVLLSGIPNNEAINGNENEKAFPACLEEMMTLPLAADFRAFSTALPRIPGKHMQDAWYKLLADLYGLPRAEVEQRDRRRQSQTRKLQAVFAAAALALIVVSGIAGRDAWEQKTMAQHLSYAQNVQRAQRQYTSSDMTGMVSSLESAAPASDEKLREFEWYYFWRLGHLGAASEIVRDPSVRLLSALPDGSALATANGPNAKIWSGHNPHLLATLGPLDKEISDIALSPNGAEVATIGKDMAVQVWDAANGRQLFSLPDLGTDCVEVGFSPSGNQIAVLGVNGQGKFARIWDIAHKRVLAELHGDTTASFSGLFFAYSRNGGLFAMSSSFGVDVHLPSGALVGSFQNSGRLIAASYSGGKLIAATEDGELLFFDDDVTQPPAVLHASGPITQLAINDSGSALAVVSRESNVELWDVESRTARRNVLRHAGPVSGIALTTDGSLLTASQGVVRLWNGAANPEFEEPDASASTISFIVTSNTDSQAVLASSDNIVIWDASLGQRTAVLKDFNFELRGIAFAPAKHIVALASGDNGVMLWNTRTNKTTQVAHGVSKANAVAFSPNLERLAIAGSGGEIHLWNLDGAALETLSFRGPTAGITAIDFSPDGRLLATGSDDGSIRLWNATTGALLATARTGVEPRPPSAEEENGTLIPTVRFSPRGDILAAAAGRLARLWHVSNDGIKPLATFSSHTGRVNDLAFSPDGARLATASEDTTVKLWDTYSHQQVVQFDEPKSTHDRPEALRGSENQVSSVAFTHDGRSLFTGLLDGTVRLRRGASGDIATSVASRTN</sequence>
<dbReference type="InterPro" id="IPR019775">
    <property type="entry name" value="WD40_repeat_CS"/>
</dbReference>
<evidence type="ECO:0000256" key="4">
    <source>
        <dbReference type="SAM" id="Phobius"/>
    </source>
</evidence>
<dbReference type="PRINTS" id="PR00320">
    <property type="entry name" value="GPROTEINBRPT"/>
</dbReference>
<dbReference type="SMART" id="SM00255">
    <property type="entry name" value="TIR"/>
    <property type="match status" value="1"/>
</dbReference>
<dbReference type="PANTHER" id="PTHR19879">
    <property type="entry name" value="TRANSCRIPTION INITIATION FACTOR TFIID"/>
    <property type="match status" value="1"/>
</dbReference>
<dbReference type="PROSITE" id="PS50294">
    <property type="entry name" value="WD_REPEATS_REGION"/>
    <property type="match status" value="2"/>
</dbReference>
<feature type="repeat" description="WD" evidence="3">
    <location>
        <begin position="323"/>
        <end position="364"/>
    </location>
</feature>
<dbReference type="KEGG" id="pter:C2L65_22415"/>
<proteinExistence type="predicted"/>
<dbReference type="InterPro" id="IPR015032">
    <property type="entry name" value="ThsB__TIR-like_domain"/>
</dbReference>
<dbReference type="PROSITE" id="PS00678">
    <property type="entry name" value="WD_REPEATS_1"/>
    <property type="match status" value="3"/>
</dbReference>
<dbReference type="Pfam" id="PF00400">
    <property type="entry name" value="WD40"/>
    <property type="match status" value="5"/>
</dbReference>
<keyword evidence="2" id="KW-0677">Repeat</keyword>
<evidence type="ECO:0000313" key="7">
    <source>
        <dbReference type="Proteomes" id="UP000243502"/>
    </source>
</evidence>
<dbReference type="RefSeq" id="WP_042314451.1">
    <property type="nucleotide sequence ID" value="NZ_CP026112.1"/>
</dbReference>
<dbReference type="SUPFAM" id="SSF50998">
    <property type="entry name" value="Quinoprotein alcohol dehydrogenase-like"/>
    <property type="match status" value="1"/>
</dbReference>
<evidence type="ECO:0000259" key="5">
    <source>
        <dbReference type="PROSITE" id="PS50104"/>
    </source>
</evidence>
<dbReference type="SUPFAM" id="SSF52200">
    <property type="entry name" value="Toll/Interleukin receptor TIR domain"/>
    <property type="match status" value="1"/>
</dbReference>
<name>A0A2I8ESZ5_9BURK</name>
<dbReference type="InterPro" id="IPR035897">
    <property type="entry name" value="Toll_tir_struct_dom_sf"/>
</dbReference>
<dbReference type="PROSITE" id="PS50104">
    <property type="entry name" value="TIR"/>
    <property type="match status" value="1"/>
</dbReference>
<feature type="domain" description="TIR" evidence="5">
    <location>
        <begin position="11"/>
        <end position="139"/>
    </location>
</feature>
<feature type="transmembrane region" description="Helical" evidence="4">
    <location>
        <begin position="195"/>
        <end position="213"/>
    </location>
</feature>
<organism evidence="6 7">
    <name type="scientific">Paraburkholderia terrae</name>
    <dbReference type="NCBI Taxonomy" id="311230"/>
    <lineage>
        <taxon>Bacteria</taxon>
        <taxon>Pseudomonadati</taxon>
        <taxon>Pseudomonadota</taxon>
        <taxon>Betaproteobacteria</taxon>
        <taxon>Burkholderiales</taxon>
        <taxon>Burkholderiaceae</taxon>
        <taxon>Paraburkholderia</taxon>
    </lineage>
</organism>
<dbReference type="PROSITE" id="PS50082">
    <property type="entry name" value="WD_REPEATS_2"/>
    <property type="match status" value="6"/>
</dbReference>
<keyword evidence="4" id="KW-0812">Transmembrane</keyword>
<evidence type="ECO:0000256" key="2">
    <source>
        <dbReference type="ARBA" id="ARBA00022737"/>
    </source>
</evidence>
<dbReference type="InterPro" id="IPR001680">
    <property type="entry name" value="WD40_rpt"/>
</dbReference>
<dbReference type="InterPro" id="IPR000157">
    <property type="entry name" value="TIR_dom"/>
</dbReference>
<dbReference type="GO" id="GO:0007165">
    <property type="term" value="P:signal transduction"/>
    <property type="evidence" value="ECO:0007669"/>
    <property type="project" value="InterPro"/>
</dbReference>
<dbReference type="Gene3D" id="3.40.50.10140">
    <property type="entry name" value="Toll/interleukin-1 receptor homology (TIR) domain"/>
    <property type="match status" value="1"/>
</dbReference>
<dbReference type="OrthoDB" id="135039at2"/>
<keyword evidence="1 3" id="KW-0853">WD repeat</keyword>
<dbReference type="Proteomes" id="UP000243502">
    <property type="component" value="Chromosome 2"/>
</dbReference>
<evidence type="ECO:0000313" key="6">
    <source>
        <dbReference type="EMBL" id="AUT62381.1"/>
    </source>
</evidence>
<dbReference type="AlphaFoldDB" id="A0A2I8ESZ5"/>
<dbReference type="CDD" id="cd00200">
    <property type="entry name" value="WD40"/>
    <property type="match status" value="1"/>
</dbReference>
<dbReference type="InterPro" id="IPR015943">
    <property type="entry name" value="WD40/YVTN_repeat-like_dom_sf"/>
</dbReference>
<dbReference type="InterPro" id="IPR036322">
    <property type="entry name" value="WD40_repeat_dom_sf"/>
</dbReference>
<feature type="repeat" description="WD" evidence="3">
    <location>
        <begin position="491"/>
        <end position="532"/>
    </location>
</feature>
<dbReference type="SMART" id="SM00320">
    <property type="entry name" value="WD40"/>
    <property type="match status" value="10"/>
</dbReference>
<keyword evidence="4" id="KW-1133">Transmembrane helix</keyword>
<dbReference type="InterPro" id="IPR011047">
    <property type="entry name" value="Quinoprotein_ADH-like_sf"/>
</dbReference>
<dbReference type="InterPro" id="IPR020472">
    <property type="entry name" value="WD40_PAC1"/>
</dbReference>
<dbReference type="PANTHER" id="PTHR19879:SF9">
    <property type="entry name" value="TRANSCRIPTION INITIATION FACTOR TFIID SUBUNIT 5"/>
    <property type="match status" value="1"/>
</dbReference>
<feature type="repeat" description="WD" evidence="3">
    <location>
        <begin position="614"/>
        <end position="655"/>
    </location>
</feature>
<dbReference type="SUPFAM" id="SSF50978">
    <property type="entry name" value="WD40 repeat-like"/>
    <property type="match status" value="1"/>
</dbReference>
<feature type="repeat" description="WD" evidence="3">
    <location>
        <begin position="698"/>
        <end position="739"/>
    </location>
</feature>
<feature type="repeat" description="WD" evidence="3">
    <location>
        <begin position="850"/>
        <end position="880"/>
    </location>
</feature>
<feature type="repeat" description="WD" evidence="3">
    <location>
        <begin position="795"/>
        <end position="836"/>
    </location>
</feature>
<dbReference type="EMBL" id="CP026112">
    <property type="protein sequence ID" value="AUT62381.1"/>
    <property type="molecule type" value="Genomic_DNA"/>
</dbReference>
<evidence type="ECO:0000256" key="3">
    <source>
        <dbReference type="PROSITE-ProRule" id="PRU00221"/>
    </source>
</evidence>
<keyword evidence="4" id="KW-0472">Membrane</keyword>
<protein>
    <submittedName>
        <fullName evidence="6">TIR domain-containing protein</fullName>
    </submittedName>
</protein>
<dbReference type="Pfam" id="PF08937">
    <property type="entry name" value="ThsB_TIR"/>
    <property type="match status" value="1"/>
</dbReference>
<gene>
    <name evidence="6" type="ORF">C2L65_22415</name>
</gene>
<accession>A0A2I8ESZ5</accession>